<accession>A0ABT5ZSS7</accession>
<name>A0ABT5ZSS7_9ACTN</name>
<evidence type="ECO:0000256" key="1">
    <source>
        <dbReference type="SAM" id="MobiDB-lite"/>
    </source>
</evidence>
<keyword evidence="3" id="KW-1185">Reference proteome</keyword>
<feature type="region of interest" description="Disordered" evidence="1">
    <location>
        <begin position="59"/>
        <end position="96"/>
    </location>
</feature>
<protein>
    <submittedName>
        <fullName evidence="2">SRPBCC family protein</fullName>
    </submittedName>
</protein>
<dbReference type="EMBL" id="JARJBC010000019">
    <property type="protein sequence ID" value="MDF3292645.1"/>
    <property type="molecule type" value="Genomic_DNA"/>
</dbReference>
<organism evidence="2 3">
    <name type="scientific">Streptomyces silvisoli</name>
    <dbReference type="NCBI Taxonomy" id="3034235"/>
    <lineage>
        <taxon>Bacteria</taxon>
        <taxon>Bacillati</taxon>
        <taxon>Actinomycetota</taxon>
        <taxon>Actinomycetes</taxon>
        <taxon>Kitasatosporales</taxon>
        <taxon>Streptomycetaceae</taxon>
        <taxon>Streptomyces</taxon>
    </lineage>
</organism>
<dbReference type="Proteomes" id="UP001216579">
    <property type="component" value="Unassembled WGS sequence"/>
</dbReference>
<feature type="compositionally biased region" description="Basic residues" evidence="1">
    <location>
        <begin position="85"/>
        <end position="96"/>
    </location>
</feature>
<comment type="caution">
    <text evidence="2">The sequence shown here is derived from an EMBL/GenBank/DDBJ whole genome shotgun (WGS) entry which is preliminary data.</text>
</comment>
<proteinExistence type="predicted"/>
<dbReference type="InterPro" id="IPR019587">
    <property type="entry name" value="Polyketide_cyclase/dehydratase"/>
</dbReference>
<sequence length="96" mass="9841">MPGAFASAVVPAQVAKVWCVVRDFGGLAIWQPAVADCVLSDVQAPDRVGCVRTLSMAGSSSATATRSSPPPSAPSSLATTQPSSRPRRKALGFRTA</sequence>
<dbReference type="SUPFAM" id="SSF55961">
    <property type="entry name" value="Bet v1-like"/>
    <property type="match status" value="1"/>
</dbReference>
<feature type="compositionally biased region" description="Low complexity" evidence="1">
    <location>
        <begin position="74"/>
        <end position="84"/>
    </location>
</feature>
<evidence type="ECO:0000313" key="2">
    <source>
        <dbReference type="EMBL" id="MDF3292645.1"/>
    </source>
</evidence>
<dbReference type="Pfam" id="PF10604">
    <property type="entry name" value="Polyketide_cyc2"/>
    <property type="match status" value="1"/>
</dbReference>
<dbReference type="InterPro" id="IPR023393">
    <property type="entry name" value="START-like_dom_sf"/>
</dbReference>
<reference evidence="2 3" key="1">
    <citation type="submission" date="2023-03" db="EMBL/GenBank/DDBJ databases">
        <title>Draft genome sequence of Streptomyces sp. RB6PN23 isolated from peat swamp forest in Thailand.</title>
        <authorList>
            <person name="Klaysubun C."/>
            <person name="Duangmal K."/>
        </authorList>
    </citation>
    <scope>NUCLEOTIDE SEQUENCE [LARGE SCALE GENOMIC DNA]</scope>
    <source>
        <strain evidence="2 3">RB6PN23</strain>
    </source>
</reference>
<dbReference type="Gene3D" id="3.30.530.20">
    <property type="match status" value="1"/>
</dbReference>
<gene>
    <name evidence="2" type="ORF">P3G67_26135</name>
</gene>
<evidence type="ECO:0000313" key="3">
    <source>
        <dbReference type="Proteomes" id="UP001216579"/>
    </source>
</evidence>